<reference evidence="1 4" key="3">
    <citation type="submission" date="2020-11" db="EMBL/GenBank/DDBJ databases">
        <authorList>
            <consortium name="Pathogen Informatics"/>
        </authorList>
    </citation>
    <scope>NUCLEOTIDE SEQUENCE [LARGE SCALE GENOMIC DNA]</scope>
    <source>
        <strain evidence="1 4">NCTC12218</strain>
    </source>
</reference>
<gene>
    <name evidence="2" type="ORF">C1O36_09345</name>
    <name evidence="3" type="ORF">NCTC12218_01885</name>
</gene>
<reference evidence="3" key="2">
    <citation type="submission" date="2018-06" db="EMBL/GenBank/DDBJ databases">
        <authorList>
            <consortium name="Pathogen Informatics"/>
            <person name="Doyle S."/>
        </authorList>
    </citation>
    <scope>NUCLEOTIDE SEQUENCE [LARGE SCALE GENOMIC DNA]</scope>
    <source>
        <strain evidence="3">NCTC12218</strain>
    </source>
</reference>
<dbReference type="Proteomes" id="UP000264146">
    <property type="component" value="Chromosome"/>
</dbReference>
<protein>
    <submittedName>
        <fullName evidence="3">Uncharacterized protein</fullName>
    </submittedName>
</protein>
<dbReference type="EMBL" id="POVK01000032">
    <property type="protein sequence ID" value="NHA34710.1"/>
    <property type="molecule type" value="Genomic_DNA"/>
</dbReference>
<dbReference type="Proteomes" id="UP000572988">
    <property type="component" value="Unassembled WGS sequence"/>
</dbReference>
<accession>A0A7Z7QR33</accession>
<organism evidence="3">
    <name type="scientific">Staphylococcus schleiferi</name>
    <dbReference type="NCBI Taxonomy" id="1295"/>
    <lineage>
        <taxon>Bacteria</taxon>
        <taxon>Bacillati</taxon>
        <taxon>Bacillota</taxon>
        <taxon>Bacilli</taxon>
        <taxon>Bacillales</taxon>
        <taxon>Staphylococcaceae</taxon>
        <taxon>Staphylococcus</taxon>
    </lineage>
</organism>
<evidence type="ECO:0000313" key="4">
    <source>
        <dbReference type="Proteomes" id="UP000264146"/>
    </source>
</evidence>
<keyword evidence="5" id="KW-1185">Reference proteome</keyword>
<sequence length="190" mass="22634">MESSFKQFISETSYEGAYVRLKSGKVPIYQDEAMTIPFELNDPTSKLYQVLYEYEQSTKLALKQSELELYVNKNDVQLMLFLHVDSQLNEIHLAYFDQKWKQVYLENQDEPFDYQVNDVGYLIANHLNILMAIQRKQQLNVVKKLLGDTIEKRQSIAQLMEQNNTLKDRYLKLRNSKLGKLQIKWWERLK</sequence>
<dbReference type="AlphaFoldDB" id="A0A7Z7QR33"/>
<evidence type="ECO:0000313" key="5">
    <source>
        <dbReference type="Proteomes" id="UP000572988"/>
    </source>
</evidence>
<reference evidence="2 5" key="1">
    <citation type="submission" date="2018-01" db="EMBL/GenBank/DDBJ databases">
        <title>Complete genome sequence of Staphylococcus Scheliferi isolated from human.</title>
        <authorList>
            <person name="Abouelkhair M.A."/>
            <person name="Bemis D.A."/>
            <person name="Kania S.A."/>
        </authorList>
    </citation>
    <scope>NUCLEOTIDE SEQUENCE [LARGE SCALE GENOMIC DNA]</scope>
    <source>
        <strain evidence="2 5">ATCC 43808</strain>
    </source>
</reference>
<dbReference type="RefSeq" id="WP_016424713.1">
    <property type="nucleotide sequence ID" value="NZ_CABKRV010000001.1"/>
</dbReference>
<proteinExistence type="predicted"/>
<name>A0A7Z7QR33_STASC</name>
<dbReference type="EMBL" id="UHEF01000001">
    <property type="protein sequence ID" value="SUM89635.1"/>
    <property type="molecule type" value="Genomic_DNA"/>
</dbReference>
<dbReference type="GeneID" id="93790483"/>
<evidence type="ECO:0000313" key="2">
    <source>
        <dbReference type="EMBL" id="NHA34710.1"/>
    </source>
</evidence>
<dbReference type="EMBL" id="LR962863">
    <property type="protein sequence ID" value="CAD7360218.1"/>
    <property type="molecule type" value="Genomic_DNA"/>
</dbReference>
<evidence type="ECO:0000313" key="1">
    <source>
        <dbReference type="EMBL" id="CAD7360218.1"/>
    </source>
</evidence>
<evidence type="ECO:0000313" key="3">
    <source>
        <dbReference type="EMBL" id="SUM89635.1"/>
    </source>
</evidence>